<dbReference type="GO" id="GO:0046872">
    <property type="term" value="F:metal ion binding"/>
    <property type="evidence" value="ECO:0007669"/>
    <property type="project" value="UniProtKB-KW"/>
</dbReference>
<evidence type="ECO:0000256" key="1">
    <source>
        <dbReference type="ARBA" id="ARBA00022801"/>
    </source>
</evidence>
<dbReference type="Gene3D" id="3.30.70.360">
    <property type="match status" value="1"/>
</dbReference>
<dbReference type="STRING" id="200904.GCA_900168775_00396"/>
<evidence type="ECO:0000313" key="4">
    <source>
        <dbReference type="EMBL" id="RBP00359.1"/>
    </source>
</evidence>
<dbReference type="InterPro" id="IPR017439">
    <property type="entry name" value="Amidohydrolase"/>
</dbReference>
<dbReference type="PANTHER" id="PTHR11014:SF63">
    <property type="entry name" value="METALLOPEPTIDASE, PUTATIVE (AFU_ORTHOLOGUE AFUA_6G09600)-RELATED"/>
    <property type="match status" value="1"/>
</dbReference>
<name>A0A366EG03_9BACI</name>
<proteinExistence type="predicted"/>
<dbReference type="InterPro" id="IPR002933">
    <property type="entry name" value="Peptidase_M20"/>
</dbReference>
<dbReference type="Proteomes" id="UP000252254">
    <property type="component" value="Unassembled WGS sequence"/>
</dbReference>
<comment type="cofactor">
    <cofactor evidence="2">
        <name>Mn(2+)</name>
        <dbReference type="ChEBI" id="CHEBI:29035"/>
    </cofactor>
    <text evidence="2">The Mn(2+) ion enhances activity.</text>
</comment>
<keyword evidence="2" id="KW-0479">Metal-binding</keyword>
<keyword evidence="5" id="KW-1185">Reference proteome</keyword>
<comment type="caution">
    <text evidence="4">The sequence shown here is derived from an EMBL/GenBank/DDBJ whole genome shotgun (WGS) entry which is preliminary data.</text>
</comment>
<dbReference type="SUPFAM" id="SSF55031">
    <property type="entry name" value="Bacterial exopeptidase dimerisation domain"/>
    <property type="match status" value="1"/>
</dbReference>
<dbReference type="PANTHER" id="PTHR11014">
    <property type="entry name" value="PEPTIDASE M20 FAMILY MEMBER"/>
    <property type="match status" value="1"/>
</dbReference>
<dbReference type="Gene3D" id="3.40.630.10">
    <property type="entry name" value="Zn peptidases"/>
    <property type="match status" value="1"/>
</dbReference>
<keyword evidence="1 4" id="KW-0378">Hydrolase</keyword>
<feature type="binding site" evidence="2">
    <location>
        <position position="146"/>
    </location>
    <ligand>
        <name>Mn(2+)</name>
        <dbReference type="ChEBI" id="CHEBI:29035"/>
        <label>2</label>
    </ligand>
</feature>
<dbReference type="InterPro" id="IPR011650">
    <property type="entry name" value="Peptidase_M20_dimer"/>
</dbReference>
<gene>
    <name evidence="4" type="ORF">DES48_102120</name>
</gene>
<dbReference type="FunFam" id="3.30.70.360:FF:000001">
    <property type="entry name" value="N-acetyldiaminopimelate deacetylase"/>
    <property type="match status" value="1"/>
</dbReference>
<evidence type="ECO:0000259" key="3">
    <source>
        <dbReference type="Pfam" id="PF07687"/>
    </source>
</evidence>
<dbReference type="Pfam" id="PF01546">
    <property type="entry name" value="Peptidase_M20"/>
    <property type="match status" value="1"/>
</dbReference>
<dbReference type="NCBIfam" id="TIGR01891">
    <property type="entry name" value="amidohydrolases"/>
    <property type="match status" value="1"/>
</dbReference>
<protein>
    <submittedName>
        <fullName evidence="4">Amidohydrolase</fullName>
    </submittedName>
</protein>
<dbReference type="Pfam" id="PF07687">
    <property type="entry name" value="M20_dimer"/>
    <property type="match status" value="1"/>
</dbReference>
<accession>A0A366EG03</accession>
<dbReference type="GO" id="GO:0019877">
    <property type="term" value="P:diaminopimelate biosynthetic process"/>
    <property type="evidence" value="ECO:0007669"/>
    <property type="project" value="UniProtKB-ARBA"/>
</dbReference>
<dbReference type="GO" id="GO:0050118">
    <property type="term" value="F:N-acetyldiaminopimelate deacetylase activity"/>
    <property type="evidence" value="ECO:0007669"/>
    <property type="project" value="UniProtKB-ARBA"/>
</dbReference>
<dbReference type="RefSeq" id="WP_113867040.1">
    <property type="nucleotide sequence ID" value="NZ_BAABQN010000002.1"/>
</dbReference>
<dbReference type="OrthoDB" id="9776731at2"/>
<feature type="binding site" evidence="2">
    <location>
        <position position="110"/>
    </location>
    <ligand>
        <name>Mn(2+)</name>
        <dbReference type="ChEBI" id="CHEBI:29035"/>
        <label>2</label>
    </ligand>
</feature>
<feature type="binding site" evidence="2">
    <location>
        <position position="372"/>
    </location>
    <ligand>
        <name>Mn(2+)</name>
        <dbReference type="ChEBI" id="CHEBI:29035"/>
        <label>2</label>
    </ligand>
</feature>
<dbReference type="InterPro" id="IPR036264">
    <property type="entry name" value="Bact_exopeptidase_dim_dom"/>
</dbReference>
<evidence type="ECO:0000256" key="2">
    <source>
        <dbReference type="PIRSR" id="PIRSR005962-1"/>
    </source>
</evidence>
<dbReference type="PIRSF" id="PIRSF005962">
    <property type="entry name" value="Pept_M20D_amidohydro"/>
    <property type="match status" value="1"/>
</dbReference>
<dbReference type="AlphaFoldDB" id="A0A366EG03"/>
<feature type="binding site" evidence="2">
    <location>
        <position position="175"/>
    </location>
    <ligand>
        <name>Mn(2+)</name>
        <dbReference type="ChEBI" id="CHEBI:29035"/>
        <label>2</label>
    </ligand>
</feature>
<feature type="domain" description="Peptidase M20 dimerisation" evidence="3">
    <location>
        <begin position="198"/>
        <end position="288"/>
    </location>
</feature>
<evidence type="ECO:0000313" key="5">
    <source>
        <dbReference type="Proteomes" id="UP000252254"/>
    </source>
</evidence>
<reference evidence="4 5" key="1">
    <citation type="submission" date="2018-06" db="EMBL/GenBank/DDBJ databases">
        <title>Genomic Encyclopedia of Type Strains, Phase IV (KMG-IV): sequencing the most valuable type-strain genomes for metagenomic binning, comparative biology and taxonomic classification.</title>
        <authorList>
            <person name="Goeker M."/>
        </authorList>
    </citation>
    <scope>NUCLEOTIDE SEQUENCE [LARGE SCALE GENOMIC DNA]</scope>
    <source>
        <strain evidence="4 5">DSM 15140</strain>
    </source>
</reference>
<dbReference type="EMBL" id="QNRI01000002">
    <property type="protein sequence ID" value="RBP00359.1"/>
    <property type="molecule type" value="Genomic_DNA"/>
</dbReference>
<dbReference type="SUPFAM" id="SSF53187">
    <property type="entry name" value="Zn-dependent exopeptidases"/>
    <property type="match status" value="1"/>
</dbReference>
<keyword evidence="2" id="KW-0464">Manganese</keyword>
<feature type="binding site" evidence="2">
    <location>
        <position position="108"/>
    </location>
    <ligand>
        <name>Mn(2+)</name>
        <dbReference type="ChEBI" id="CHEBI:29035"/>
        <label>2</label>
    </ligand>
</feature>
<sequence>MKEKVAALLKERVDSITEQLVKWRRHFHRHPEVSFQEQKTSHYIVEVLESFGVYTIETGIAKYGVVATLTNGNGPTIGVRADMDARTPIKEENQADYASIAPEVMHACGHDAHMAMLLGVAQLIAEDYQSNHFSGSVMLIFQPAEEDTDQFGKTGAPYFIKAGLAEQLNAVLALHVCPWQETGVIQLYKGPSMANIDNFCLTIKGKGGHGGYPQETKDPIWMSSFVLQGLYSLISRKLNPLQVGAISIGQLQAGKTPNVIPNEVTIIGTIRSYTSATRQQLITEIEKVSSMVTTFGGDVDLNIEVGEPALDNNAMLIDQVEQVTKNPNSAYRIVQEPYGMGGEDFGHFTAELPGAMFFLGCAKPGEPHVALHASNFDIDEHCLPIGLSIMYQTVTELLSK</sequence>
<organism evidence="4 5">
    <name type="scientific">Paraliobacillus ryukyuensis</name>
    <dbReference type="NCBI Taxonomy" id="200904"/>
    <lineage>
        <taxon>Bacteria</taxon>
        <taxon>Bacillati</taxon>
        <taxon>Bacillota</taxon>
        <taxon>Bacilli</taxon>
        <taxon>Bacillales</taxon>
        <taxon>Bacillaceae</taxon>
        <taxon>Paraliobacillus</taxon>
    </lineage>
</organism>